<gene>
    <name evidence="1" type="ORF">SAMN05421642_111101</name>
</gene>
<accession>A0A239KTJ9</accession>
<dbReference type="Proteomes" id="UP000198327">
    <property type="component" value="Unassembled WGS sequence"/>
</dbReference>
<proteinExistence type="predicted"/>
<reference evidence="2" key="1">
    <citation type="submission" date="2017-06" db="EMBL/GenBank/DDBJ databases">
        <authorList>
            <person name="Varghese N."/>
            <person name="Submissions S."/>
        </authorList>
    </citation>
    <scope>NUCLEOTIDE SEQUENCE [LARGE SCALE GENOMIC DNA]</scope>
    <source>
        <strain evidence="2">JCM 23211</strain>
    </source>
</reference>
<protein>
    <submittedName>
        <fullName evidence="1">Uncharacterized protein</fullName>
    </submittedName>
</protein>
<dbReference type="RefSeq" id="WP_281254430.1">
    <property type="nucleotide sequence ID" value="NZ_FZOW01000011.1"/>
</dbReference>
<evidence type="ECO:0000313" key="1">
    <source>
        <dbReference type="EMBL" id="SNT21676.1"/>
    </source>
</evidence>
<keyword evidence="2" id="KW-1185">Reference proteome</keyword>
<sequence>MQPSTLSWVNRYLNPGERVVRTEALRGGTAAEVRKLTTLVSLTA</sequence>
<organism evidence="1 2">
    <name type="scientific">Rhodococcoides kyotonense</name>
    <dbReference type="NCBI Taxonomy" id="398843"/>
    <lineage>
        <taxon>Bacteria</taxon>
        <taxon>Bacillati</taxon>
        <taxon>Actinomycetota</taxon>
        <taxon>Actinomycetes</taxon>
        <taxon>Mycobacteriales</taxon>
        <taxon>Nocardiaceae</taxon>
        <taxon>Rhodococcoides</taxon>
    </lineage>
</organism>
<dbReference type="EMBL" id="FZOW01000011">
    <property type="protein sequence ID" value="SNT21676.1"/>
    <property type="molecule type" value="Genomic_DNA"/>
</dbReference>
<dbReference type="AlphaFoldDB" id="A0A239KTJ9"/>
<name>A0A239KTJ9_9NOCA</name>
<evidence type="ECO:0000313" key="2">
    <source>
        <dbReference type="Proteomes" id="UP000198327"/>
    </source>
</evidence>